<keyword evidence="1" id="KW-1133">Transmembrane helix</keyword>
<reference evidence="2 3" key="1">
    <citation type="submission" date="2024-09" db="EMBL/GenBank/DDBJ databases">
        <title>Chromosome-scale assembly of Riccia fluitans.</title>
        <authorList>
            <person name="Paukszto L."/>
            <person name="Sawicki J."/>
            <person name="Karawczyk K."/>
            <person name="Piernik-Szablinska J."/>
            <person name="Szczecinska M."/>
            <person name="Mazdziarz M."/>
        </authorList>
    </citation>
    <scope>NUCLEOTIDE SEQUENCE [LARGE SCALE GENOMIC DNA]</scope>
    <source>
        <strain evidence="2">Rf_01</strain>
        <tissue evidence="2">Aerial parts of the thallus</tissue>
    </source>
</reference>
<organism evidence="2 3">
    <name type="scientific">Riccia fluitans</name>
    <dbReference type="NCBI Taxonomy" id="41844"/>
    <lineage>
        <taxon>Eukaryota</taxon>
        <taxon>Viridiplantae</taxon>
        <taxon>Streptophyta</taxon>
        <taxon>Embryophyta</taxon>
        <taxon>Marchantiophyta</taxon>
        <taxon>Marchantiopsida</taxon>
        <taxon>Marchantiidae</taxon>
        <taxon>Marchantiales</taxon>
        <taxon>Ricciaceae</taxon>
        <taxon>Riccia</taxon>
    </lineage>
</organism>
<dbReference type="AlphaFoldDB" id="A0ABD1YBH5"/>
<name>A0ABD1YBH5_9MARC</name>
<sequence length="100" mass="11218">MATPSKYKSSSRRHLTGTAVLSPRRIELSATLIPYFMITYVKEWSAGGSAGRSARVFLWLLVWILITVICPMSGLVAMRTWAGRLSRPDVVAGRFSLWRC</sequence>
<evidence type="ECO:0000256" key="1">
    <source>
        <dbReference type="SAM" id="Phobius"/>
    </source>
</evidence>
<gene>
    <name evidence="2" type="ORF">R1flu_008300</name>
</gene>
<keyword evidence="3" id="KW-1185">Reference proteome</keyword>
<dbReference type="EMBL" id="JBHFFA010000005">
    <property type="protein sequence ID" value="KAL2624055.1"/>
    <property type="molecule type" value="Genomic_DNA"/>
</dbReference>
<keyword evidence="1" id="KW-0812">Transmembrane</keyword>
<evidence type="ECO:0000313" key="3">
    <source>
        <dbReference type="Proteomes" id="UP001605036"/>
    </source>
</evidence>
<accession>A0ABD1YBH5</accession>
<feature type="transmembrane region" description="Helical" evidence="1">
    <location>
        <begin position="56"/>
        <end position="77"/>
    </location>
</feature>
<evidence type="ECO:0000313" key="2">
    <source>
        <dbReference type="EMBL" id="KAL2624055.1"/>
    </source>
</evidence>
<proteinExistence type="predicted"/>
<comment type="caution">
    <text evidence="2">The sequence shown here is derived from an EMBL/GenBank/DDBJ whole genome shotgun (WGS) entry which is preliminary data.</text>
</comment>
<protein>
    <submittedName>
        <fullName evidence="2">Uncharacterized protein</fullName>
    </submittedName>
</protein>
<dbReference type="Proteomes" id="UP001605036">
    <property type="component" value="Unassembled WGS sequence"/>
</dbReference>
<keyword evidence="1" id="KW-0472">Membrane</keyword>